<dbReference type="Proteomes" id="UP000276232">
    <property type="component" value="Unassembled WGS sequence"/>
</dbReference>
<name>A0A3N1HK93_9ACTN</name>
<protein>
    <recommendedName>
        <fullName evidence="1">ESAT-6-like protein</fullName>
    </recommendedName>
</protein>
<evidence type="ECO:0000256" key="1">
    <source>
        <dbReference type="RuleBase" id="RU362001"/>
    </source>
</evidence>
<reference evidence="2 3" key="1">
    <citation type="journal article" date="2015" name="Stand. Genomic Sci.">
        <title>Genomic Encyclopedia of Bacterial and Archaeal Type Strains, Phase III: the genomes of soil and plant-associated and newly described type strains.</title>
        <authorList>
            <person name="Whitman W.B."/>
            <person name="Woyke T."/>
            <person name="Klenk H.P."/>
            <person name="Zhou Y."/>
            <person name="Lilburn T.G."/>
            <person name="Beck B.J."/>
            <person name="De Vos P."/>
            <person name="Vandamme P."/>
            <person name="Eisen J.A."/>
            <person name="Garrity G."/>
            <person name="Hugenholtz P."/>
            <person name="Kyrpides N.C."/>
        </authorList>
    </citation>
    <scope>NUCLEOTIDE SEQUENCE [LARGE SCALE GENOMIC DNA]</scope>
    <source>
        <strain evidence="2 3">CECT 7306</strain>
    </source>
</reference>
<keyword evidence="3" id="KW-1185">Reference proteome</keyword>
<organism evidence="2 3">
    <name type="scientific">Pseudokineococcus lusitanus</name>
    <dbReference type="NCBI Taxonomy" id="763993"/>
    <lineage>
        <taxon>Bacteria</taxon>
        <taxon>Bacillati</taxon>
        <taxon>Actinomycetota</taxon>
        <taxon>Actinomycetes</taxon>
        <taxon>Kineosporiales</taxon>
        <taxon>Kineosporiaceae</taxon>
        <taxon>Pseudokineococcus</taxon>
    </lineage>
</organism>
<dbReference type="InterPro" id="IPR010310">
    <property type="entry name" value="T7SS_ESAT-6-like"/>
</dbReference>
<proteinExistence type="inferred from homology"/>
<comment type="caution">
    <text evidence="2">The sequence shown here is derived from an EMBL/GenBank/DDBJ whole genome shotgun (WGS) entry which is preliminary data.</text>
</comment>
<comment type="similarity">
    <text evidence="1">Belongs to the WXG100 family.</text>
</comment>
<dbReference type="EMBL" id="RJKN01000005">
    <property type="protein sequence ID" value="ROP42875.1"/>
    <property type="molecule type" value="Genomic_DNA"/>
</dbReference>
<dbReference type="Gene3D" id="1.10.287.1060">
    <property type="entry name" value="ESAT-6-like"/>
    <property type="match status" value="1"/>
</dbReference>
<dbReference type="InParanoid" id="A0A3N1HK93"/>
<dbReference type="Pfam" id="PF06013">
    <property type="entry name" value="WXG100"/>
    <property type="match status" value="1"/>
</dbReference>
<gene>
    <name evidence="2" type="ORF">EDC03_2163</name>
</gene>
<sequence length="96" mass="10290">MSRFEVDSAQVQQASAAVRASSSALAAEVDAMMRHLLDLQGSWKGQAAGSFQALVADWRGTQERVRSSLDQVNAALSAAGTSYAEVEERNARMFAL</sequence>
<accession>A0A3N1HK93</accession>
<evidence type="ECO:0000313" key="3">
    <source>
        <dbReference type="Proteomes" id="UP000276232"/>
    </source>
</evidence>
<dbReference type="SUPFAM" id="SSF140453">
    <property type="entry name" value="EsxAB dimer-like"/>
    <property type="match status" value="1"/>
</dbReference>
<dbReference type="AlphaFoldDB" id="A0A3N1HK93"/>
<evidence type="ECO:0000313" key="2">
    <source>
        <dbReference type="EMBL" id="ROP42875.1"/>
    </source>
</evidence>
<dbReference type="InterPro" id="IPR036689">
    <property type="entry name" value="ESAT-6-like_sf"/>
</dbReference>
<dbReference type="OrthoDB" id="4231069at2"/>
<dbReference type="RefSeq" id="WP_123380255.1">
    <property type="nucleotide sequence ID" value="NZ_RJKN01000005.1"/>
</dbReference>
<dbReference type="NCBIfam" id="TIGR03930">
    <property type="entry name" value="WXG100_ESAT6"/>
    <property type="match status" value="1"/>
</dbReference>